<protein>
    <submittedName>
        <fullName evidence="1">Uncharacterized protein</fullName>
    </submittedName>
</protein>
<accession>A0A0E9TNE3</accession>
<reference evidence="1" key="1">
    <citation type="submission" date="2014-11" db="EMBL/GenBank/DDBJ databases">
        <authorList>
            <person name="Amaro Gonzalez C."/>
        </authorList>
    </citation>
    <scope>NUCLEOTIDE SEQUENCE</scope>
</reference>
<proteinExistence type="predicted"/>
<dbReference type="AlphaFoldDB" id="A0A0E9TNE3"/>
<organism evidence="1">
    <name type="scientific">Anguilla anguilla</name>
    <name type="common">European freshwater eel</name>
    <name type="synonym">Muraena anguilla</name>
    <dbReference type="NCBI Taxonomy" id="7936"/>
    <lineage>
        <taxon>Eukaryota</taxon>
        <taxon>Metazoa</taxon>
        <taxon>Chordata</taxon>
        <taxon>Craniata</taxon>
        <taxon>Vertebrata</taxon>
        <taxon>Euteleostomi</taxon>
        <taxon>Actinopterygii</taxon>
        <taxon>Neopterygii</taxon>
        <taxon>Teleostei</taxon>
        <taxon>Anguilliformes</taxon>
        <taxon>Anguillidae</taxon>
        <taxon>Anguilla</taxon>
    </lineage>
</organism>
<reference evidence="1" key="2">
    <citation type="journal article" date="2015" name="Fish Shellfish Immunol.">
        <title>Early steps in the European eel (Anguilla anguilla)-Vibrio vulnificus interaction in the gills: Role of the RtxA13 toxin.</title>
        <authorList>
            <person name="Callol A."/>
            <person name="Pajuelo D."/>
            <person name="Ebbesson L."/>
            <person name="Teles M."/>
            <person name="MacKenzie S."/>
            <person name="Amaro C."/>
        </authorList>
    </citation>
    <scope>NUCLEOTIDE SEQUENCE</scope>
</reference>
<sequence>MCSQCRRAKTTLTITRASLVSSAFVLRQHRCTLAQVLQALTDCANKFKLPLLSLHFNLP</sequence>
<name>A0A0E9TNE3_ANGAN</name>
<dbReference type="EMBL" id="GBXM01053451">
    <property type="protein sequence ID" value="JAH55126.1"/>
    <property type="molecule type" value="Transcribed_RNA"/>
</dbReference>
<evidence type="ECO:0000313" key="1">
    <source>
        <dbReference type="EMBL" id="JAH55126.1"/>
    </source>
</evidence>